<dbReference type="EMBL" id="CP054139">
    <property type="protein sequence ID" value="QKJ32544.1"/>
    <property type="molecule type" value="Genomic_DNA"/>
</dbReference>
<dbReference type="InterPro" id="IPR013766">
    <property type="entry name" value="Thioredoxin_domain"/>
</dbReference>
<protein>
    <submittedName>
        <fullName evidence="4">Thioredoxin fold domain-containing protein</fullName>
    </submittedName>
</protein>
<organism evidence="4 5">
    <name type="scientific">Mucilaginibacter mali</name>
    <dbReference type="NCBI Taxonomy" id="2740462"/>
    <lineage>
        <taxon>Bacteria</taxon>
        <taxon>Pseudomonadati</taxon>
        <taxon>Bacteroidota</taxon>
        <taxon>Sphingobacteriia</taxon>
        <taxon>Sphingobacteriales</taxon>
        <taxon>Sphingobacteriaceae</taxon>
        <taxon>Mucilaginibacter</taxon>
    </lineage>
</organism>
<proteinExistence type="predicted"/>
<feature type="domain" description="Thioredoxin" evidence="3">
    <location>
        <begin position="49"/>
        <end position="192"/>
    </location>
</feature>
<dbReference type="RefSeq" id="WP_173417193.1">
    <property type="nucleotide sequence ID" value="NZ_CP054139.1"/>
</dbReference>
<evidence type="ECO:0000313" key="4">
    <source>
        <dbReference type="EMBL" id="QKJ32544.1"/>
    </source>
</evidence>
<feature type="chain" id="PRO_5028829567" evidence="2">
    <location>
        <begin position="20"/>
        <end position="192"/>
    </location>
</feature>
<dbReference type="PROSITE" id="PS51352">
    <property type="entry name" value="THIOREDOXIN_2"/>
    <property type="match status" value="1"/>
</dbReference>
<dbReference type="KEGG" id="mmab:HQ865_23195"/>
<accession>A0A7D4QF95</accession>
<feature type="signal peptide" evidence="2">
    <location>
        <begin position="1"/>
        <end position="19"/>
    </location>
</feature>
<evidence type="ECO:0000256" key="1">
    <source>
        <dbReference type="SAM" id="MobiDB-lite"/>
    </source>
</evidence>
<dbReference type="PROSITE" id="PS51257">
    <property type="entry name" value="PROKAR_LIPOPROTEIN"/>
    <property type="match status" value="1"/>
</dbReference>
<keyword evidence="5" id="KW-1185">Reference proteome</keyword>
<name>A0A7D4QF95_9SPHI</name>
<dbReference type="SUPFAM" id="SSF52833">
    <property type="entry name" value="Thioredoxin-like"/>
    <property type="match status" value="1"/>
</dbReference>
<evidence type="ECO:0000259" key="3">
    <source>
        <dbReference type="PROSITE" id="PS51352"/>
    </source>
</evidence>
<dbReference type="AlphaFoldDB" id="A0A7D4QF95"/>
<feature type="region of interest" description="Disordered" evidence="1">
    <location>
        <begin position="21"/>
        <end position="50"/>
    </location>
</feature>
<dbReference type="InterPro" id="IPR036249">
    <property type="entry name" value="Thioredoxin-like_sf"/>
</dbReference>
<sequence length="192" mass="21946">MKRILLLLALATFISCTNAQKTDANTKTKPDSGTKQQTAQVQEEAPGAPVKPRPIPDYRILTTDSVWVTPADLHKGKPVVIIYFSPDCSHCQRMMYEMKPKFNELKNVQFVMITWSLKWDIRAIKEFRRDYGLKDFANFIIGTEGYTKKVQDYYDVHTTPYIAMYDSKGKWVKGFDKVPKTEDVVAGAKGLK</sequence>
<reference evidence="4 5" key="1">
    <citation type="submission" date="2020-05" db="EMBL/GenBank/DDBJ databases">
        <title>Mucilaginibacter mali sp. nov.</title>
        <authorList>
            <person name="Kim H.S."/>
            <person name="Lee K.C."/>
            <person name="Suh M.K."/>
            <person name="Kim J.-S."/>
            <person name="Han K.-I."/>
            <person name="Eom M.K."/>
            <person name="Shin Y.K."/>
            <person name="Lee J.-S."/>
        </authorList>
    </citation>
    <scope>NUCLEOTIDE SEQUENCE [LARGE SCALE GENOMIC DNA]</scope>
    <source>
        <strain evidence="4 5">G2-14</strain>
    </source>
</reference>
<gene>
    <name evidence="4" type="ORF">HQ865_23195</name>
</gene>
<dbReference type="Pfam" id="PF13098">
    <property type="entry name" value="Thioredoxin_2"/>
    <property type="match status" value="1"/>
</dbReference>
<dbReference type="Proteomes" id="UP000505355">
    <property type="component" value="Chromosome"/>
</dbReference>
<keyword evidence="2" id="KW-0732">Signal</keyword>
<evidence type="ECO:0000256" key="2">
    <source>
        <dbReference type="SAM" id="SignalP"/>
    </source>
</evidence>
<dbReference type="InterPro" id="IPR012336">
    <property type="entry name" value="Thioredoxin-like_fold"/>
</dbReference>
<evidence type="ECO:0000313" key="5">
    <source>
        <dbReference type="Proteomes" id="UP000505355"/>
    </source>
</evidence>
<dbReference type="Gene3D" id="3.40.30.10">
    <property type="entry name" value="Glutaredoxin"/>
    <property type="match status" value="1"/>
</dbReference>